<organism evidence="2 3">
    <name type="scientific">Pseudoduganella aquatica</name>
    <dbReference type="NCBI Taxonomy" id="2660641"/>
    <lineage>
        <taxon>Bacteria</taxon>
        <taxon>Pseudomonadati</taxon>
        <taxon>Pseudomonadota</taxon>
        <taxon>Betaproteobacteria</taxon>
        <taxon>Burkholderiales</taxon>
        <taxon>Oxalobacteraceae</taxon>
        <taxon>Telluria group</taxon>
        <taxon>Pseudoduganella</taxon>
    </lineage>
</organism>
<sequence length="161" mass="18177">MEEDNASRPAGHGTLLCVKSWTAYLNTLLLALLLFGFALPLAFRYSELIAAGVMVFAVVVVGYRILVIRSVQLYYDDVGVWLYSGILPWSKGVQGVKWRDMDEATFVQSFWSWLFRSYSIRIGHRYTKGSEIMLTRMARGKDAVAALNAHHQSLIRSNAIN</sequence>
<protein>
    <recommendedName>
        <fullName evidence="4">PH domain-containing protein</fullName>
    </recommendedName>
</protein>
<keyword evidence="1" id="KW-1133">Transmembrane helix</keyword>
<keyword evidence="3" id="KW-1185">Reference proteome</keyword>
<dbReference type="AlphaFoldDB" id="A0A7X4H7A9"/>
<comment type="caution">
    <text evidence="2">The sequence shown here is derived from an EMBL/GenBank/DDBJ whole genome shotgun (WGS) entry which is preliminary data.</text>
</comment>
<evidence type="ECO:0000256" key="1">
    <source>
        <dbReference type="SAM" id="Phobius"/>
    </source>
</evidence>
<keyword evidence="1" id="KW-0472">Membrane</keyword>
<proteinExistence type="predicted"/>
<feature type="transmembrane region" description="Helical" evidence="1">
    <location>
        <begin position="21"/>
        <end position="42"/>
    </location>
</feature>
<dbReference type="Proteomes" id="UP000450676">
    <property type="component" value="Unassembled WGS sequence"/>
</dbReference>
<reference evidence="2 3" key="1">
    <citation type="submission" date="2019-12" db="EMBL/GenBank/DDBJ databases">
        <title>Novel species isolated from a subtropical stream in China.</title>
        <authorList>
            <person name="Lu H."/>
        </authorList>
    </citation>
    <scope>NUCLEOTIDE SEQUENCE [LARGE SCALE GENOMIC DNA]</scope>
    <source>
        <strain evidence="2 3">FT127W</strain>
    </source>
</reference>
<feature type="transmembrane region" description="Helical" evidence="1">
    <location>
        <begin position="48"/>
        <end position="66"/>
    </location>
</feature>
<dbReference type="RefSeq" id="WP_161070408.1">
    <property type="nucleotide sequence ID" value="NZ_CP086370.1"/>
</dbReference>
<dbReference type="EMBL" id="WWCU01000001">
    <property type="protein sequence ID" value="MYN06036.1"/>
    <property type="molecule type" value="Genomic_DNA"/>
</dbReference>
<evidence type="ECO:0000313" key="3">
    <source>
        <dbReference type="Proteomes" id="UP000450676"/>
    </source>
</evidence>
<name>A0A7X4H7A9_9BURK</name>
<evidence type="ECO:0000313" key="2">
    <source>
        <dbReference type="EMBL" id="MYN06036.1"/>
    </source>
</evidence>
<gene>
    <name evidence="2" type="ORF">GTP77_01645</name>
</gene>
<accession>A0A7X4H7A9</accession>
<evidence type="ECO:0008006" key="4">
    <source>
        <dbReference type="Google" id="ProtNLM"/>
    </source>
</evidence>
<keyword evidence="1" id="KW-0812">Transmembrane</keyword>